<feature type="region of interest" description="Disordered" evidence="1">
    <location>
        <begin position="31"/>
        <end position="56"/>
    </location>
</feature>
<dbReference type="AlphaFoldDB" id="A0A4C1ZD64"/>
<protein>
    <submittedName>
        <fullName evidence="2">Uncharacterized protein</fullName>
    </submittedName>
</protein>
<evidence type="ECO:0000313" key="3">
    <source>
        <dbReference type="Proteomes" id="UP000299102"/>
    </source>
</evidence>
<organism evidence="2 3">
    <name type="scientific">Eumeta variegata</name>
    <name type="common">Bagworm moth</name>
    <name type="synonym">Eumeta japonica</name>
    <dbReference type="NCBI Taxonomy" id="151549"/>
    <lineage>
        <taxon>Eukaryota</taxon>
        <taxon>Metazoa</taxon>
        <taxon>Ecdysozoa</taxon>
        <taxon>Arthropoda</taxon>
        <taxon>Hexapoda</taxon>
        <taxon>Insecta</taxon>
        <taxon>Pterygota</taxon>
        <taxon>Neoptera</taxon>
        <taxon>Endopterygota</taxon>
        <taxon>Lepidoptera</taxon>
        <taxon>Glossata</taxon>
        <taxon>Ditrysia</taxon>
        <taxon>Tineoidea</taxon>
        <taxon>Psychidae</taxon>
        <taxon>Oiketicinae</taxon>
        <taxon>Eumeta</taxon>
    </lineage>
</organism>
<evidence type="ECO:0000313" key="2">
    <source>
        <dbReference type="EMBL" id="GBP84567.1"/>
    </source>
</evidence>
<dbReference type="Proteomes" id="UP000299102">
    <property type="component" value="Unassembled WGS sequence"/>
</dbReference>
<name>A0A4C1ZD64_EUMVA</name>
<evidence type="ECO:0000256" key="1">
    <source>
        <dbReference type="SAM" id="MobiDB-lite"/>
    </source>
</evidence>
<comment type="caution">
    <text evidence="2">The sequence shown here is derived from an EMBL/GenBank/DDBJ whole genome shotgun (WGS) entry which is preliminary data.</text>
</comment>
<dbReference type="EMBL" id="BGZK01001687">
    <property type="protein sequence ID" value="GBP84567.1"/>
    <property type="molecule type" value="Genomic_DNA"/>
</dbReference>
<keyword evidence="3" id="KW-1185">Reference proteome</keyword>
<reference evidence="2 3" key="1">
    <citation type="journal article" date="2019" name="Commun. Biol.">
        <title>The bagworm genome reveals a unique fibroin gene that provides high tensile strength.</title>
        <authorList>
            <person name="Kono N."/>
            <person name="Nakamura H."/>
            <person name="Ohtoshi R."/>
            <person name="Tomita M."/>
            <person name="Numata K."/>
            <person name="Arakawa K."/>
        </authorList>
    </citation>
    <scope>NUCLEOTIDE SEQUENCE [LARGE SCALE GENOMIC DNA]</scope>
</reference>
<proteinExistence type="predicted"/>
<gene>
    <name evidence="2" type="ORF">EVAR_89550_1</name>
</gene>
<sequence>METAARPPAGGGRRAAGAACLCGNWLPGPAPPRPPGASCRQRNPRPSNRKPALAARKYHARGGRVVELLKAELPADSDSSAVAVKIRTSRQLRRRFTLNFGVSGRRLPAGIWNCLMRFPV</sequence>
<accession>A0A4C1ZD64</accession>